<evidence type="ECO:0000256" key="3">
    <source>
        <dbReference type="SAM" id="SignalP"/>
    </source>
</evidence>
<evidence type="ECO:0000256" key="2">
    <source>
        <dbReference type="SAM" id="MobiDB-lite"/>
    </source>
</evidence>
<dbReference type="GO" id="GO:0090729">
    <property type="term" value="F:toxin activity"/>
    <property type="evidence" value="ECO:0007669"/>
    <property type="project" value="UniProtKB-KW"/>
</dbReference>
<keyword evidence="1" id="KW-0800">Toxin</keyword>
<dbReference type="Gene3D" id="1.10.10.1870">
    <property type="entry name" value="ShTK domain-like"/>
    <property type="match status" value="1"/>
</dbReference>
<protein>
    <recommendedName>
        <fullName evidence="4">ShKT domain-containing protein</fullName>
    </recommendedName>
</protein>
<feature type="domain" description="ShKT" evidence="4">
    <location>
        <begin position="147"/>
        <end position="185"/>
    </location>
</feature>
<gene>
    <name evidence="5" type="ORF">pdam_00018385</name>
</gene>
<feature type="chain" id="PRO_5018165501" description="ShKT domain-containing protein" evidence="3">
    <location>
        <begin position="26"/>
        <end position="205"/>
    </location>
</feature>
<name>A0A3M6U841_POCDA</name>
<dbReference type="InterPro" id="IPR003582">
    <property type="entry name" value="ShKT_dom"/>
</dbReference>
<dbReference type="Pfam" id="PF01549">
    <property type="entry name" value="ShK"/>
    <property type="match status" value="1"/>
</dbReference>
<feature type="compositionally biased region" description="Low complexity" evidence="2">
    <location>
        <begin position="52"/>
        <end position="63"/>
    </location>
</feature>
<evidence type="ECO:0000313" key="6">
    <source>
        <dbReference type="Proteomes" id="UP000275408"/>
    </source>
</evidence>
<dbReference type="Proteomes" id="UP000275408">
    <property type="component" value="Unassembled WGS sequence"/>
</dbReference>
<dbReference type="SMART" id="SM00254">
    <property type="entry name" value="ShKT"/>
    <property type="match status" value="2"/>
</dbReference>
<dbReference type="EMBL" id="RCHS01002034">
    <property type="protein sequence ID" value="RMX49862.1"/>
    <property type="molecule type" value="Genomic_DNA"/>
</dbReference>
<dbReference type="OrthoDB" id="5945915at2759"/>
<comment type="caution">
    <text evidence="5">The sequence shown here is derived from an EMBL/GenBank/DDBJ whole genome shotgun (WGS) entry which is preliminary data.</text>
</comment>
<feature type="signal peptide" evidence="3">
    <location>
        <begin position="1"/>
        <end position="25"/>
    </location>
</feature>
<evidence type="ECO:0000259" key="4">
    <source>
        <dbReference type="SMART" id="SM00254"/>
    </source>
</evidence>
<sequence length="205" mass="23569">MAGLKKSSWLHLLLLVVLLFSEGLAQQRSPSSSRTIRRGSHRTTYRSRQGARRASTSRTRTQRYGAAGRLRGGECKDEPAAHETCAKVLKELGIQVCHVKIEQLRYKLERSCAKTCNYCGEPEMSCRRTRDCCWDRFTPRGRVSCPECKDHMHLCRRFKRFCNSAKEENKEFMELHCPVTCGKCRGSIGAIRKGRPVTMRDWNKL</sequence>
<feature type="compositionally biased region" description="Basic residues" evidence="2">
    <location>
        <begin position="35"/>
        <end position="51"/>
    </location>
</feature>
<proteinExistence type="predicted"/>
<feature type="domain" description="ShKT" evidence="4">
    <location>
        <begin position="74"/>
        <end position="120"/>
    </location>
</feature>
<organism evidence="5 6">
    <name type="scientific">Pocillopora damicornis</name>
    <name type="common">Cauliflower coral</name>
    <name type="synonym">Millepora damicornis</name>
    <dbReference type="NCBI Taxonomy" id="46731"/>
    <lineage>
        <taxon>Eukaryota</taxon>
        <taxon>Metazoa</taxon>
        <taxon>Cnidaria</taxon>
        <taxon>Anthozoa</taxon>
        <taxon>Hexacorallia</taxon>
        <taxon>Scleractinia</taxon>
        <taxon>Astrocoeniina</taxon>
        <taxon>Pocilloporidae</taxon>
        <taxon>Pocillopora</taxon>
    </lineage>
</organism>
<keyword evidence="3" id="KW-0732">Signal</keyword>
<feature type="region of interest" description="Disordered" evidence="2">
    <location>
        <begin position="30"/>
        <end position="63"/>
    </location>
</feature>
<dbReference type="AlphaFoldDB" id="A0A3M6U841"/>
<evidence type="ECO:0000313" key="5">
    <source>
        <dbReference type="EMBL" id="RMX49862.1"/>
    </source>
</evidence>
<keyword evidence="6" id="KW-1185">Reference proteome</keyword>
<accession>A0A3M6U841</accession>
<reference evidence="5 6" key="1">
    <citation type="journal article" date="2018" name="Sci. Rep.">
        <title>Comparative analysis of the Pocillopora damicornis genome highlights role of immune system in coral evolution.</title>
        <authorList>
            <person name="Cunning R."/>
            <person name="Bay R.A."/>
            <person name="Gillette P."/>
            <person name="Baker A.C."/>
            <person name="Traylor-Knowles N."/>
        </authorList>
    </citation>
    <scope>NUCLEOTIDE SEQUENCE [LARGE SCALE GENOMIC DNA]</scope>
    <source>
        <strain evidence="5">RSMAS</strain>
        <tissue evidence="5">Whole animal</tissue>
    </source>
</reference>
<evidence type="ECO:0000256" key="1">
    <source>
        <dbReference type="ARBA" id="ARBA00022656"/>
    </source>
</evidence>